<dbReference type="InterPro" id="IPR011545">
    <property type="entry name" value="DEAD/DEAH_box_helicase_dom"/>
</dbReference>
<keyword evidence="9" id="KW-0539">Nucleus</keyword>
<dbReference type="SMART" id="SM00490">
    <property type="entry name" value="HELICc"/>
    <property type="match status" value="1"/>
</dbReference>
<feature type="compositionally biased region" description="Basic and acidic residues" evidence="14">
    <location>
        <begin position="117"/>
        <end position="166"/>
    </location>
</feature>
<feature type="compositionally biased region" description="Acidic residues" evidence="14">
    <location>
        <begin position="395"/>
        <end position="412"/>
    </location>
</feature>
<dbReference type="AlphaFoldDB" id="A0A4S9VQ54"/>
<dbReference type="GO" id="GO:0006397">
    <property type="term" value="P:mRNA processing"/>
    <property type="evidence" value="ECO:0007669"/>
    <property type="project" value="UniProtKB-KW"/>
</dbReference>
<dbReference type="InterPro" id="IPR014001">
    <property type="entry name" value="Helicase_ATP-bd"/>
</dbReference>
<keyword evidence="5 18" id="KW-0378">Hydrolase</keyword>
<feature type="domain" description="Helicase ATP-binding" evidence="15">
    <location>
        <begin position="604"/>
        <end position="782"/>
    </location>
</feature>
<comment type="function">
    <text evidence="10">ATP-dependent RNA helicase involved spliceosome assembly and in nuclear splicing. Catalyzes an ATP-dependent conformational change of U2 snRNP. Bridges U1 and U2 snRNPs and enables stable U2 snRNP association with intron RNA.</text>
</comment>
<feature type="domain" description="DEAD-box RNA helicase Q" evidence="17">
    <location>
        <begin position="573"/>
        <end position="601"/>
    </location>
</feature>
<comment type="caution">
    <text evidence="18">The sequence shown here is derived from an EMBL/GenBank/DDBJ whole genome shotgun (WGS) entry which is preliminary data.</text>
</comment>
<evidence type="ECO:0000256" key="8">
    <source>
        <dbReference type="ARBA" id="ARBA00023187"/>
    </source>
</evidence>
<dbReference type="SMART" id="SM00487">
    <property type="entry name" value="DEXDc"/>
    <property type="match status" value="1"/>
</dbReference>
<accession>A0A4S9VQ54</accession>
<evidence type="ECO:0000256" key="13">
    <source>
        <dbReference type="PROSITE-ProRule" id="PRU00552"/>
    </source>
</evidence>
<organism evidence="18 19">
    <name type="scientific">Aureobasidium pullulans</name>
    <name type="common">Black yeast</name>
    <name type="synonym">Pullularia pullulans</name>
    <dbReference type="NCBI Taxonomy" id="5580"/>
    <lineage>
        <taxon>Eukaryota</taxon>
        <taxon>Fungi</taxon>
        <taxon>Dikarya</taxon>
        <taxon>Ascomycota</taxon>
        <taxon>Pezizomycotina</taxon>
        <taxon>Dothideomycetes</taxon>
        <taxon>Dothideomycetidae</taxon>
        <taxon>Dothideales</taxon>
        <taxon>Saccotheciaceae</taxon>
        <taxon>Aureobasidium</taxon>
    </lineage>
</organism>
<evidence type="ECO:0000256" key="2">
    <source>
        <dbReference type="ARBA" id="ARBA00012552"/>
    </source>
</evidence>
<dbReference type="GO" id="GO:0003724">
    <property type="term" value="F:RNA helicase activity"/>
    <property type="evidence" value="ECO:0007669"/>
    <property type="project" value="UniProtKB-EC"/>
</dbReference>
<feature type="region of interest" description="Disordered" evidence="14">
    <location>
        <begin position="984"/>
        <end position="1041"/>
    </location>
</feature>
<evidence type="ECO:0000256" key="11">
    <source>
        <dbReference type="ARBA" id="ARBA00038511"/>
    </source>
</evidence>
<evidence type="ECO:0000256" key="9">
    <source>
        <dbReference type="ARBA" id="ARBA00023242"/>
    </source>
</evidence>
<evidence type="ECO:0000259" key="16">
    <source>
        <dbReference type="PROSITE" id="PS51194"/>
    </source>
</evidence>
<feature type="short sequence motif" description="Q motif" evidence="13">
    <location>
        <begin position="573"/>
        <end position="601"/>
    </location>
</feature>
<dbReference type="GO" id="GO:0005524">
    <property type="term" value="F:ATP binding"/>
    <property type="evidence" value="ECO:0007669"/>
    <property type="project" value="UniProtKB-KW"/>
</dbReference>
<dbReference type="FunFam" id="3.40.50.300:FF:000008">
    <property type="entry name" value="ATP-dependent RNA helicase RhlB"/>
    <property type="match status" value="1"/>
</dbReference>
<dbReference type="Pfam" id="PF23469">
    <property type="entry name" value="KH_12"/>
    <property type="match status" value="1"/>
</dbReference>
<feature type="compositionally biased region" description="Polar residues" evidence="14">
    <location>
        <begin position="1024"/>
        <end position="1037"/>
    </location>
</feature>
<feature type="compositionally biased region" description="Basic and acidic residues" evidence="14">
    <location>
        <begin position="984"/>
        <end position="994"/>
    </location>
</feature>
<comment type="subcellular location">
    <subcellularLocation>
        <location evidence="1">Nucleus</location>
    </subcellularLocation>
</comment>
<keyword evidence="3" id="KW-0507">mRNA processing</keyword>
<feature type="domain" description="Helicase C-terminal" evidence="16">
    <location>
        <begin position="810"/>
        <end position="957"/>
    </location>
</feature>
<keyword evidence="4" id="KW-0547">Nucleotide-binding</keyword>
<dbReference type="EC" id="3.6.4.13" evidence="2"/>
<evidence type="ECO:0000313" key="18">
    <source>
        <dbReference type="EMBL" id="THZ53866.1"/>
    </source>
</evidence>
<evidence type="ECO:0000256" key="14">
    <source>
        <dbReference type="SAM" id="MobiDB-lite"/>
    </source>
</evidence>
<feature type="compositionally biased region" description="Low complexity" evidence="14">
    <location>
        <begin position="218"/>
        <end position="234"/>
    </location>
</feature>
<dbReference type="GO" id="GO:0016787">
    <property type="term" value="F:hydrolase activity"/>
    <property type="evidence" value="ECO:0007669"/>
    <property type="project" value="UniProtKB-KW"/>
</dbReference>
<evidence type="ECO:0000256" key="5">
    <source>
        <dbReference type="ARBA" id="ARBA00022801"/>
    </source>
</evidence>
<evidence type="ECO:0000313" key="19">
    <source>
        <dbReference type="Proteomes" id="UP000310121"/>
    </source>
</evidence>
<evidence type="ECO:0000259" key="15">
    <source>
        <dbReference type="PROSITE" id="PS51192"/>
    </source>
</evidence>
<feature type="region of interest" description="Disordered" evidence="14">
    <location>
        <begin position="341"/>
        <end position="413"/>
    </location>
</feature>
<feature type="compositionally biased region" description="Basic and acidic residues" evidence="14">
    <location>
        <begin position="182"/>
        <end position="212"/>
    </location>
</feature>
<proteinExistence type="inferred from homology"/>
<feature type="compositionally biased region" description="Basic and acidic residues" evidence="14">
    <location>
        <begin position="1012"/>
        <end position="1022"/>
    </location>
</feature>
<dbReference type="Pfam" id="PF00271">
    <property type="entry name" value="Helicase_C"/>
    <property type="match status" value="1"/>
</dbReference>
<evidence type="ECO:0000256" key="6">
    <source>
        <dbReference type="ARBA" id="ARBA00022806"/>
    </source>
</evidence>
<feature type="region of interest" description="Disordered" evidence="14">
    <location>
        <begin position="88"/>
        <end position="254"/>
    </location>
</feature>
<comment type="catalytic activity">
    <reaction evidence="12">
        <text>ATP + H2O = ADP + phosphate + H(+)</text>
        <dbReference type="Rhea" id="RHEA:13065"/>
        <dbReference type="ChEBI" id="CHEBI:15377"/>
        <dbReference type="ChEBI" id="CHEBI:15378"/>
        <dbReference type="ChEBI" id="CHEBI:30616"/>
        <dbReference type="ChEBI" id="CHEBI:43474"/>
        <dbReference type="ChEBI" id="CHEBI:456216"/>
        <dbReference type="EC" id="3.6.4.13"/>
    </reaction>
</comment>
<feature type="compositionally biased region" description="Basic residues" evidence="14">
    <location>
        <begin position="14"/>
        <end position="23"/>
    </location>
</feature>
<dbReference type="FunFam" id="3.40.50.300:FF:000079">
    <property type="entry name" value="probable ATP-dependent RNA helicase DDX17"/>
    <property type="match status" value="1"/>
</dbReference>
<name>A0A4S9VQ54_AURPU</name>
<protein>
    <recommendedName>
        <fullName evidence="2">RNA helicase</fullName>
        <ecNumber evidence="2">3.6.4.13</ecNumber>
    </recommendedName>
</protein>
<dbReference type="PROSITE" id="PS51195">
    <property type="entry name" value="Q_MOTIF"/>
    <property type="match status" value="1"/>
</dbReference>
<dbReference type="InterPro" id="IPR027417">
    <property type="entry name" value="P-loop_NTPase"/>
</dbReference>
<evidence type="ECO:0000256" key="3">
    <source>
        <dbReference type="ARBA" id="ARBA00022664"/>
    </source>
</evidence>
<dbReference type="PROSITE" id="PS00039">
    <property type="entry name" value="DEAD_ATP_HELICASE"/>
    <property type="match status" value="1"/>
</dbReference>
<evidence type="ECO:0000256" key="12">
    <source>
        <dbReference type="ARBA" id="ARBA00047984"/>
    </source>
</evidence>
<dbReference type="InterPro" id="IPR014014">
    <property type="entry name" value="RNA_helicase_DEAD_Q_motif"/>
</dbReference>
<sequence>MSPSIPANLESRAIRCRRPRSPPRRSGDSRRDDRYRRDDRRDRDDRRGDDRYYRRRSPEPVSRCPNVHKNTFLSLTYFQRDRYSQDRDLISSRGGRDRRFEERPLSDRSRDRKRSRERSPVKDRRDRSRDRPRDSRHHRDDSRDRKRPKRTDSVESRARSARDDARGSLANTKSEQPTSAHAADKAAEEERKKLERQAKVEAWKKKQEEKKKLPQSPATPATPAHVATPTDTAASSPKSTAQDEPQKGFAGGKFDPKAIAKKAAAATAKLSALGSDVSIPGKSKTAAVAAPLTANKAADFSKKPFTSQSKGMSFPTQFSAHSTDLKTANAATASDALKKGFGLTASPAEERSTPQPAPAIDMDDEQVERRKLEKLPTPDLNDTGDAALANQNDTHDDDGDVDIADAGSDQDIDSAARLAAERRAAQAAEASVDDDDAMEGIQTAQTANAAEEEHIDPLDAFMNGLAEEAPMPTRKFTKTKIREAEDVFGDQDGADLDAIGEDADDILAQVANKKKKKEIPNLDHSKIDYEPFRKAFYTEPLEIGQMTDEEVRDLRFQLDDIKVQGSKVPRPALKFAQFGLGTQVLDVIRDLGFEMPTPIQAQTIPAIMSGRDVIGVAKTGSGKTVAFLLPMFRHIKDQRPLESMDGPIGLIMAPTRELAVQIHRECKPYLKVLNLRAVCCYGGAPIKDQIAELKKGAEIIVATPGRLVDLLAANSGRVTNLRRVTYVVLDEADRMFDMGFEPQVVKVLTNIRPDHQTVLFSATLPRTMESLARKVVHKPVQITVGGRSTVADTITQKIEVRPESTKMYRTLEALGELFEHDEDARALIFVERQESADDMMIQLQQKGYPAVSIHGGREQIDRDSAIQDFKSGVIPVMVATSVAARGLDVKQLKLVINYDSPNHLEDYVHRSGRTGRAGEKGTAITFVTPEQSKYSVDLVKALKMSNQDVPEELQKMSSEFLKRVKEGKEKAGAIGFGGRGIERFDEQRAAERQRERKAHKLEGEEEEEEEEDKKKAPEEKINVVKNTGSPTPTTANANVPGVPAHIDLNADIKVHKTEVPAPASNRPLDRVAAAAANINSRLGARNATRPGVPIDNKGPDAGAYHATLEINDFPQKARWAVTNRTNVAKILESTGVSITSKGNFYAAGKDPGPTDAPKLYILVEGDTELQVTQAMRDLQRLLKEGTIAAADSEARAPTSGRYTVT</sequence>
<feature type="region of interest" description="Disordered" evidence="14">
    <location>
        <begin position="1"/>
        <end position="66"/>
    </location>
</feature>
<gene>
    <name evidence="18" type="ORF">D6C90_00332</name>
</gene>
<dbReference type="PROSITE" id="PS51194">
    <property type="entry name" value="HELICASE_CTER"/>
    <property type="match status" value="1"/>
</dbReference>
<feature type="compositionally biased region" description="Basic and acidic residues" evidence="14">
    <location>
        <begin position="367"/>
        <end position="376"/>
    </location>
</feature>
<dbReference type="InterPro" id="IPR000629">
    <property type="entry name" value="RNA-helicase_DEAD-box_CS"/>
</dbReference>
<evidence type="ECO:0000256" key="7">
    <source>
        <dbReference type="ARBA" id="ARBA00022840"/>
    </source>
</evidence>
<dbReference type="InterPro" id="IPR056149">
    <property type="entry name" value="PRP5/DDX46/KHDC4_KH"/>
</dbReference>
<evidence type="ECO:0000256" key="4">
    <source>
        <dbReference type="ARBA" id="ARBA00022741"/>
    </source>
</evidence>
<dbReference type="GO" id="GO:0003676">
    <property type="term" value="F:nucleic acid binding"/>
    <property type="evidence" value="ECO:0007669"/>
    <property type="project" value="InterPro"/>
</dbReference>
<dbReference type="Gene3D" id="3.40.50.300">
    <property type="entry name" value="P-loop containing nucleotide triphosphate hydrolases"/>
    <property type="match status" value="2"/>
</dbReference>
<evidence type="ECO:0000259" key="17">
    <source>
        <dbReference type="PROSITE" id="PS51195"/>
    </source>
</evidence>
<dbReference type="CDD" id="cd18787">
    <property type="entry name" value="SF2_C_DEAD"/>
    <property type="match status" value="1"/>
</dbReference>
<dbReference type="Pfam" id="PF00270">
    <property type="entry name" value="DEAD"/>
    <property type="match status" value="1"/>
</dbReference>
<keyword evidence="6" id="KW-0347">Helicase</keyword>
<keyword evidence="8" id="KW-0508">mRNA splicing</keyword>
<evidence type="ECO:0000256" key="10">
    <source>
        <dbReference type="ARBA" id="ARBA00037330"/>
    </source>
</evidence>
<dbReference type="PANTHER" id="PTHR47958">
    <property type="entry name" value="ATP-DEPENDENT RNA HELICASE DBP3"/>
    <property type="match status" value="1"/>
</dbReference>
<dbReference type="SUPFAM" id="SSF52540">
    <property type="entry name" value="P-loop containing nucleoside triphosphate hydrolases"/>
    <property type="match status" value="1"/>
</dbReference>
<evidence type="ECO:0000256" key="1">
    <source>
        <dbReference type="ARBA" id="ARBA00004123"/>
    </source>
</evidence>
<feature type="compositionally biased region" description="Basic and acidic residues" evidence="14">
    <location>
        <begin position="25"/>
        <end position="58"/>
    </location>
</feature>
<dbReference type="EMBL" id="QZBN01000009">
    <property type="protein sequence ID" value="THZ53866.1"/>
    <property type="molecule type" value="Genomic_DNA"/>
</dbReference>
<dbReference type="PROSITE" id="PS51192">
    <property type="entry name" value="HELICASE_ATP_BIND_1"/>
    <property type="match status" value="1"/>
</dbReference>
<dbReference type="CDD" id="cd17953">
    <property type="entry name" value="DEADc_DDX46"/>
    <property type="match status" value="1"/>
</dbReference>
<keyword evidence="7" id="KW-0067">ATP-binding</keyword>
<dbReference type="GO" id="GO:0005634">
    <property type="term" value="C:nucleus"/>
    <property type="evidence" value="ECO:0007669"/>
    <property type="project" value="UniProtKB-SubCell"/>
</dbReference>
<dbReference type="Proteomes" id="UP000310121">
    <property type="component" value="Unassembled WGS sequence"/>
</dbReference>
<dbReference type="GO" id="GO:0008380">
    <property type="term" value="P:RNA splicing"/>
    <property type="evidence" value="ECO:0007669"/>
    <property type="project" value="UniProtKB-KW"/>
</dbReference>
<dbReference type="InterPro" id="IPR001650">
    <property type="entry name" value="Helicase_C-like"/>
</dbReference>
<comment type="similarity">
    <text evidence="11">Belongs to the DEAD box helicase family. DDX46/PRP5 subfamily.</text>
</comment>
<reference evidence="18 19" key="1">
    <citation type="submission" date="2018-10" db="EMBL/GenBank/DDBJ databases">
        <title>Fifty Aureobasidium pullulans genomes reveal a recombining polyextremotolerant generalist.</title>
        <authorList>
            <person name="Gostincar C."/>
            <person name="Turk M."/>
            <person name="Zajc J."/>
            <person name="Gunde-Cimerman N."/>
        </authorList>
    </citation>
    <scope>NUCLEOTIDE SEQUENCE [LARGE SCALE GENOMIC DNA]</scope>
    <source>
        <strain evidence="18 19">EXF-3844</strain>
    </source>
</reference>
<feature type="compositionally biased region" description="Basic and acidic residues" evidence="14">
    <location>
        <begin position="88"/>
        <end position="110"/>
    </location>
</feature>